<dbReference type="InterPro" id="IPR002925">
    <property type="entry name" value="Dienelactn_hydro"/>
</dbReference>
<dbReference type="InterPro" id="IPR050955">
    <property type="entry name" value="Plant_Biomass_Hydrol_Est"/>
</dbReference>
<evidence type="ECO:0000313" key="4">
    <source>
        <dbReference type="EMBL" id="RDD80001.1"/>
    </source>
</evidence>
<feature type="domain" description="Dienelactone hydrolase" evidence="3">
    <location>
        <begin position="133"/>
        <end position="253"/>
    </location>
</feature>
<dbReference type="SUPFAM" id="SSF53474">
    <property type="entry name" value="alpha/beta-Hydrolases"/>
    <property type="match status" value="1"/>
</dbReference>
<feature type="region of interest" description="Disordered" evidence="2">
    <location>
        <begin position="1"/>
        <end position="23"/>
    </location>
</feature>
<evidence type="ECO:0000313" key="5">
    <source>
        <dbReference type="Proteomes" id="UP000253782"/>
    </source>
</evidence>
<comment type="caution">
    <text evidence="4">The sequence shown here is derived from an EMBL/GenBank/DDBJ whole genome shotgun (WGS) entry which is preliminary data.</text>
</comment>
<evidence type="ECO:0000256" key="2">
    <source>
        <dbReference type="SAM" id="MobiDB-lite"/>
    </source>
</evidence>
<organism evidence="4 5">
    <name type="scientific">Dyella tabacisoli</name>
    <dbReference type="NCBI Taxonomy" id="2282381"/>
    <lineage>
        <taxon>Bacteria</taxon>
        <taxon>Pseudomonadati</taxon>
        <taxon>Pseudomonadota</taxon>
        <taxon>Gammaproteobacteria</taxon>
        <taxon>Lysobacterales</taxon>
        <taxon>Rhodanobacteraceae</taxon>
        <taxon>Dyella</taxon>
    </lineage>
</organism>
<keyword evidence="1" id="KW-0732">Signal</keyword>
<dbReference type="InterPro" id="IPR029058">
    <property type="entry name" value="AB_hydrolase_fold"/>
</dbReference>
<evidence type="ECO:0000259" key="3">
    <source>
        <dbReference type="Pfam" id="PF01738"/>
    </source>
</evidence>
<dbReference type="OrthoDB" id="5291933at2"/>
<accession>A0A369UHG0</accession>
<evidence type="ECO:0000256" key="1">
    <source>
        <dbReference type="ARBA" id="ARBA00022729"/>
    </source>
</evidence>
<gene>
    <name evidence="4" type="ORF">DVJ77_19205</name>
</gene>
<proteinExistence type="predicted"/>
<name>A0A369UHG0_9GAMM</name>
<dbReference type="Gene3D" id="3.40.50.1820">
    <property type="entry name" value="alpha/beta hydrolase"/>
    <property type="match status" value="1"/>
</dbReference>
<dbReference type="PANTHER" id="PTHR43037:SF1">
    <property type="entry name" value="BLL1128 PROTEIN"/>
    <property type="match status" value="1"/>
</dbReference>
<dbReference type="Proteomes" id="UP000253782">
    <property type="component" value="Unassembled WGS sequence"/>
</dbReference>
<dbReference type="Pfam" id="PF01738">
    <property type="entry name" value="DLH"/>
    <property type="match status" value="1"/>
</dbReference>
<sequence>MMHAFVGWGEQSEPQRHSIRPNPPGIRHMFFRTRFDRAASRHISAPSVLRMLVSVVAILPCAGAVAQMAQPNAAVAPSGVIQKARIQVGGRERTYVVHRPAKLAAHPALLLVFHGSGGSGESVREKTGREFDALADSKGFVVVYPDGYEHSWNNCRKADTQPARQAHIDDVAFARGLIARYRTDAGIDPKKVYAVGFSNGAQFAYRLAIEAGDEVHAVAAISAGVPAPENFDCKAPRHAVSMLIMNGTADPLNPYNGGKSGMGDENNGTVMSSSVSAEYFVRLADIRATPVDSEIQAAQRPGGLSVSRALWREQGKPSVALYTVHGGGHAIPRPTQAGSPGMGAVDTDFDSPQEIWRFFEMAAGD</sequence>
<protein>
    <submittedName>
        <fullName evidence="4">Polyhydroxybutyrate depolymerase</fullName>
    </submittedName>
</protein>
<dbReference type="GO" id="GO:0016787">
    <property type="term" value="F:hydrolase activity"/>
    <property type="evidence" value="ECO:0007669"/>
    <property type="project" value="InterPro"/>
</dbReference>
<dbReference type="AlphaFoldDB" id="A0A369UHG0"/>
<dbReference type="PANTHER" id="PTHR43037">
    <property type="entry name" value="UNNAMED PRODUCT-RELATED"/>
    <property type="match status" value="1"/>
</dbReference>
<reference evidence="4 5" key="1">
    <citation type="submission" date="2018-07" db="EMBL/GenBank/DDBJ databases">
        <title>Dyella tabacisoli L4-6T, whole genome shotgun sequence.</title>
        <authorList>
            <person name="Zhou X.-K."/>
            <person name="Li W.-J."/>
            <person name="Duan Y.-Q."/>
        </authorList>
    </citation>
    <scope>NUCLEOTIDE SEQUENCE [LARGE SCALE GENOMIC DNA]</scope>
    <source>
        <strain evidence="4 5">L4-6</strain>
    </source>
</reference>
<dbReference type="EMBL" id="QQAH01000022">
    <property type="protein sequence ID" value="RDD80001.1"/>
    <property type="molecule type" value="Genomic_DNA"/>
</dbReference>
<keyword evidence="5" id="KW-1185">Reference proteome</keyword>